<evidence type="ECO:0000313" key="2">
    <source>
        <dbReference type="EMBL" id="GIY00076.1"/>
    </source>
</evidence>
<reference evidence="2 3" key="1">
    <citation type="submission" date="2021-06" db="EMBL/GenBank/DDBJ databases">
        <title>Caerostris extrusa draft genome.</title>
        <authorList>
            <person name="Kono N."/>
            <person name="Arakawa K."/>
        </authorList>
    </citation>
    <scope>NUCLEOTIDE SEQUENCE [LARGE SCALE GENOMIC DNA]</scope>
</reference>
<gene>
    <name evidence="2" type="ORF">CEXT_465861</name>
</gene>
<feature type="compositionally biased region" description="Basic residues" evidence="1">
    <location>
        <begin position="51"/>
        <end position="63"/>
    </location>
</feature>
<dbReference type="AlphaFoldDB" id="A0AAV4PT12"/>
<name>A0AAV4PT12_CAEEX</name>
<accession>A0AAV4PT12</accession>
<protein>
    <submittedName>
        <fullName evidence="2">Uncharacterized protein</fullName>
    </submittedName>
</protein>
<comment type="caution">
    <text evidence="2">The sequence shown here is derived from an EMBL/GenBank/DDBJ whole genome shotgun (WGS) entry which is preliminary data.</text>
</comment>
<dbReference type="Proteomes" id="UP001054945">
    <property type="component" value="Unassembled WGS sequence"/>
</dbReference>
<proteinExistence type="predicted"/>
<dbReference type="EMBL" id="BPLR01005141">
    <property type="protein sequence ID" value="GIY00076.1"/>
    <property type="molecule type" value="Genomic_DNA"/>
</dbReference>
<evidence type="ECO:0000313" key="3">
    <source>
        <dbReference type="Proteomes" id="UP001054945"/>
    </source>
</evidence>
<feature type="region of interest" description="Disordered" evidence="1">
    <location>
        <begin position="49"/>
        <end position="74"/>
    </location>
</feature>
<feature type="compositionally biased region" description="Basic and acidic residues" evidence="1">
    <location>
        <begin position="64"/>
        <end position="74"/>
    </location>
</feature>
<evidence type="ECO:0000256" key="1">
    <source>
        <dbReference type="SAM" id="MobiDB-lite"/>
    </source>
</evidence>
<organism evidence="2 3">
    <name type="scientific">Caerostris extrusa</name>
    <name type="common">Bark spider</name>
    <name type="synonym">Caerostris bankana</name>
    <dbReference type="NCBI Taxonomy" id="172846"/>
    <lineage>
        <taxon>Eukaryota</taxon>
        <taxon>Metazoa</taxon>
        <taxon>Ecdysozoa</taxon>
        <taxon>Arthropoda</taxon>
        <taxon>Chelicerata</taxon>
        <taxon>Arachnida</taxon>
        <taxon>Araneae</taxon>
        <taxon>Araneomorphae</taxon>
        <taxon>Entelegynae</taxon>
        <taxon>Araneoidea</taxon>
        <taxon>Araneidae</taxon>
        <taxon>Caerostris</taxon>
    </lineage>
</organism>
<sequence length="108" mass="12839">MEDGCSRLGGKMGRLLLWWSPSNVQDELKKRRNAKFRTKDFLRRRETQKRYIQKRKKKKKKTVTSHEARKLDKETPLQKNADLFLRCARREEIDGVLQRLSGPLSTPK</sequence>
<keyword evidence="3" id="KW-1185">Reference proteome</keyword>